<evidence type="ECO:0000313" key="9">
    <source>
        <dbReference type="EMBL" id="KAL1528306.1"/>
    </source>
</evidence>
<dbReference type="PROSITE" id="PS50850">
    <property type="entry name" value="MFS"/>
    <property type="match status" value="1"/>
</dbReference>
<sequence>MPSPTFRPTTLTFRLGTSAMCHPRHAQPFPWPRVLILLLVNVSEPLAITLCFPIAPFMVADWVHPDSVGVWAGALASVYSFAGIPSNVAWGWLSDRAGRRATLTVMVVGTALMLVGFGLSGSLVEAIFWRTCGGIFSGIGGVCRAALAEVTTASQRGRAFSLLGWTWSIGLFVGPMIGGLLSRPADSVPALRGGLLESRPYLLPCVASTLFCAGGVLALCSLRESPPAAPAAPAAASADVGHAKAEEGAVEEGGAPADGAPRPDDGEVLLRSHVRKRRCCRKLCRGGPSCVLLCSRLYMLVYVQGLVYLAVTGMSELFPLLCERAARDGGLGLRPAAIGAALVPLSLTLLVTPLLYPHIEAKVGHYGCFRLGATLLVCATLLMSLLPLLRSHSKALLWVGICTLGVLRGGTGPLIFCSTSVIFNNMLVSDMGYWNGLSSSCSALCRGLAPVVFGSIFAFVQTTRAPFPFDGHLPFLLIVVVIVLLVILVGRDPNQTSTRSLKQSGTRQPSIPSSSARQALELEQPTEH</sequence>
<dbReference type="InterPro" id="IPR011701">
    <property type="entry name" value="MFS"/>
</dbReference>
<dbReference type="Pfam" id="PF07690">
    <property type="entry name" value="MFS_1"/>
    <property type="match status" value="1"/>
</dbReference>
<comment type="subcellular location">
    <subcellularLocation>
        <location evidence="1">Membrane</location>
        <topology evidence="1">Multi-pass membrane protein</topology>
    </subcellularLocation>
</comment>
<evidence type="ECO:0000256" key="7">
    <source>
        <dbReference type="SAM" id="Phobius"/>
    </source>
</evidence>
<evidence type="ECO:0000313" key="10">
    <source>
        <dbReference type="Proteomes" id="UP001515480"/>
    </source>
</evidence>
<keyword evidence="4 7" id="KW-1133">Transmembrane helix</keyword>
<dbReference type="Gene3D" id="1.20.1250.20">
    <property type="entry name" value="MFS general substrate transporter like domains"/>
    <property type="match status" value="1"/>
</dbReference>
<keyword evidence="3 7" id="KW-0812">Transmembrane</keyword>
<reference evidence="9 10" key="1">
    <citation type="journal article" date="2024" name="Science">
        <title>Giant polyketide synthase enzymes in the biosynthesis of giant marine polyether toxins.</title>
        <authorList>
            <person name="Fallon T.R."/>
            <person name="Shende V.V."/>
            <person name="Wierzbicki I.H."/>
            <person name="Pendleton A.L."/>
            <person name="Watervoot N.F."/>
            <person name="Auber R.P."/>
            <person name="Gonzalez D.J."/>
            <person name="Wisecaver J.H."/>
            <person name="Moore B.S."/>
        </authorList>
    </citation>
    <scope>NUCLEOTIDE SEQUENCE [LARGE SCALE GENOMIC DNA]</scope>
    <source>
        <strain evidence="9 10">12B1</strain>
    </source>
</reference>
<feature type="transmembrane region" description="Helical" evidence="7">
    <location>
        <begin position="472"/>
        <end position="490"/>
    </location>
</feature>
<feature type="compositionally biased region" description="Polar residues" evidence="6">
    <location>
        <begin position="496"/>
        <end position="517"/>
    </location>
</feature>
<evidence type="ECO:0000256" key="4">
    <source>
        <dbReference type="ARBA" id="ARBA00022989"/>
    </source>
</evidence>
<organism evidence="9 10">
    <name type="scientific">Prymnesium parvum</name>
    <name type="common">Toxic golden alga</name>
    <dbReference type="NCBI Taxonomy" id="97485"/>
    <lineage>
        <taxon>Eukaryota</taxon>
        <taxon>Haptista</taxon>
        <taxon>Haptophyta</taxon>
        <taxon>Prymnesiophyceae</taxon>
        <taxon>Prymnesiales</taxon>
        <taxon>Prymnesiaceae</taxon>
        <taxon>Prymnesium</taxon>
    </lineage>
</organism>
<feature type="transmembrane region" description="Helical" evidence="7">
    <location>
        <begin position="34"/>
        <end position="58"/>
    </location>
</feature>
<feature type="transmembrane region" description="Helical" evidence="7">
    <location>
        <begin position="102"/>
        <end position="121"/>
    </location>
</feature>
<dbReference type="InterPro" id="IPR001958">
    <property type="entry name" value="Tet-R_TetA/multi-R_MdtG-like"/>
</dbReference>
<keyword evidence="5 7" id="KW-0472">Membrane</keyword>
<evidence type="ECO:0000256" key="1">
    <source>
        <dbReference type="ARBA" id="ARBA00004141"/>
    </source>
</evidence>
<feature type="region of interest" description="Disordered" evidence="6">
    <location>
        <begin position="247"/>
        <end position="267"/>
    </location>
</feature>
<feature type="transmembrane region" description="Helical" evidence="7">
    <location>
        <begin position="368"/>
        <end position="389"/>
    </location>
</feature>
<feature type="domain" description="Major facilitator superfamily (MFS) profile" evidence="8">
    <location>
        <begin position="33"/>
        <end position="497"/>
    </location>
</feature>
<dbReference type="PRINTS" id="PR01035">
    <property type="entry name" value="TCRTETA"/>
</dbReference>
<feature type="transmembrane region" description="Helical" evidence="7">
    <location>
        <begin position="201"/>
        <end position="220"/>
    </location>
</feature>
<dbReference type="PANTHER" id="PTHR23504:SF15">
    <property type="entry name" value="MAJOR FACILITATOR SUPERFAMILY (MFS) PROFILE DOMAIN-CONTAINING PROTEIN"/>
    <property type="match status" value="1"/>
</dbReference>
<evidence type="ECO:0000256" key="5">
    <source>
        <dbReference type="ARBA" id="ARBA00023136"/>
    </source>
</evidence>
<feature type="transmembrane region" description="Helical" evidence="7">
    <location>
        <begin position="395"/>
        <end position="423"/>
    </location>
</feature>
<gene>
    <name evidence="9" type="ORF">AB1Y20_009662</name>
</gene>
<protein>
    <recommendedName>
        <fullName evidence="8">Major facilitator superfamily (MFS) profile domain-containing protein</fullName>
    </recommendedName>
</protein>
<evidence type="ECO:0000256" key="2">
    <source>
        <dbReference type="ARBA" id="ARBA00022448"/>
    </source>
</evidence>
<dbReference type="GO" id="GO:0016020">
    <property type="term" value="C:membrane"/>
    <property type="evidence" value="ECO:0007669"/>
    <property type="project" value="UniProtKB-SubCell"/>
</dbReference>
<dbReference type="InterPro" id="IPR020846">
    <property type="entry name" value="MFS_dom"/>
</dbReference>
<dbReference type="PANTHER" id="PTHR23504">
    <property type="entry name" value="MAJOR FACILITATOR SUPERFAMILY DOMAIN-CONTAINING PROTEIN 10"/>
    <property type="match status" value="1"/>
</dbReference>
<feature type="transmembrane region" description="Helical" evidence="7">
    <location>
        <begin position="443"/>
        <end position="460"/>
    </location>
</feature>
<dbReference type="GO" id="GO:0022857">
    <property type="term" value="F:transmembrane transporter activity"/>
    <property type="evidence" value="ECO:0007669"/>
    <property type="project" value="InterPro"/>
</dbReference>
<dbReference type="AlphaFoldDB" id="A0AB34K231"/>
<accession>A0AB34K231</accession>
<dbReference type="Proteomes" id="UP001515480">
    <property type="component" value="Unassembled WGS sequence"/>
</dbReference>
<feature type="transmembrane region" description="Helical" evidence="7">
    <location>
        <begin position="336"/>
        <end position="356"/>
    </location>
</feature>
<dbReference type="SUPFAM" id="SSF103473">
    <property type="entry name" value="MFS general substrate transporter"/>
    <property type="match status" value="1"/>
</dbReference>
<evidence type="ECO:0000259" key="8">
    <source>
        <dbReference type="PROSITE" id="PS50850"/>
    </source>
</evidence>
<keyword evidence="10" id="KW-1185">Reference proteome</keyword>
<feature type="transmembrane region" description="Helical" evidence="7">
    <location>
        <begin position="290"/>
        <end position="311"/>
    </location>
</feature>
<keyword evidence="2" id="KW-0813">Transport</keyword>
<feature type="region of interest" description="Disordered" evidence="6">
    <location>
        <begin position="496"/>
        <end position="528"/>
    </location>
</feature>
<feature type="transmembrane region" description="Helical" evidence="7">
    <location>
        <begin position="127"/>
        <end position="147"/>
    </location>
</feature>
<evidence type="ECO:0000256" key="3">
    <source>
        <dbReference type="ARBA" id="ARBA00022692"/>
    </source>
</evidence>
<evidence type="ECO:0000256" key="6">
    <source>
        <dbReference type="SAM" id="MobiDB-lite"/>
    </source>
</evidence>
<feature type="transmembrane region" description="Helical" evidence="7">
    <location>
        <begin position="70"/>
        <end position="90"/>
    </location>
</feature>
<dbReference type="InterPro" id="IPR036259">
    <property type="entry name" value="MFS_trans_sf"/>
</dbReference>
<dbReference type="EMBL" id="JBGBPQ010000002">
    <property type="protein sequence ID" value="KAL1528306.1"/>
    <property type="molecule type" value="Genomic_DNA"/>
</dbReference>
<proteinExistence type="predicted"/>
<comment type="caution">
    <text evidence="9">The sequence shown here is derived from an EMBL/GenBank/DDBJ whole genome shotgun (WGS) entry which is preliminary data.</text>
</comment>
<name>A0AB34K231_PRYPA</name>
<feature type="transmembrane region" description="Helical" evidence="7">
    <location>
        <begin position="159"/>
        <end position="181"/>
    </location>
</feature>